<dbReference type="InterPro" id="IPR014085">
    <property type="entry name" value="Allophanate_hydrolase"/>
</dbReference>
<evidence type="ECO:0000259" key="2">
    <source>
        <dbReference type="Pfam" id="PF21986"/>
    </source>
</evidence>
<dbReference type="Proteomes" id="UP001157353">
    <property type="component" value="Unassembled WGS sequence"/>
</dbReference>
<dbReference type="NCBIfam" id="TIGR02713">
    <property type="entry name" value="allophanate_hyd"/>
    <property type="match status" value="1"/>
</dbReference>
<dbReference type="Gene3D" id="1.20.58.1700">
    <property type="match status" value="1"/>
</dbReference>
<name>A0ABQ6DXL0_9GAMM</name>
<dbReference type="InterPro" id="IPR000120">
    <property type="entry name" value="Amidase"/>
</dbReference>
<accession>A0ABQ6DXL0</accession>
<dbReference type="PANTHER" id="PTHR11895:SF169">
    <property type="entry name" value="GLUTAMYL-TRNA(GLN) AMIDOTRANSFERASE"/>
    <property type="match status" value="1"/>
</dbReference>
<dbReference type="InterPro" id="IPR036928">
    <property type="entry name" value="AS_sf"/>
</dbReference>
<protein>
    <submittedName>
        <fullName evidence="3">Allophanate hydrolase</fullName>
    </submittedName>
</protein>
<dbReference type="Pfam" id="PF01425">
    <property type="entry name" value="Amidase"/>
    <property type="match status" value="1"/>
</dbReference>
<reference evidence="4" key="1">
    <citation type="journal article" date="2019" name="Int. J. Syst. Evol. Microbiol.">
        <title>The Global Catalogue of Microorganisms (GCM) 10K type strain sequencing project: providing services to taxonomists for standard genome sequencing and annotation.</title>
        <authorList>
            <consortium name="The Broad Institute Genomics Platform"/>
            <consortium name="The Broad Institute Genome Sequencing Center for Infectious Disease"/>
            <person name="Wu L."/>
            <person name="Ma J."/>
        </authorList>
    </citation>
    <scope>NUCLEOTIDE SEQUENCE [LARGE SCALE GENOMIC DNA]</scope>
    <source>
        <strain evidence="4">NBRC 103166</strain>
    </source>
</reference>
<dbReference type="NCBIfam" id="NF006043">
    <property type="entry name" value="PRK08186.1"/>
    <property type="match status" value="1"/>
</dbReference>
<keyword evidence="4" id="KW-1185">Reference proteome</keyword>
<evidence type="ECO:0000259" key="1">
    <source>
        <dbReference type="Pfam" id="PF01425"/>
    </source>
</evidence>
<dbReference type="Gene3D" id="3.90.1300.10">
    <property type="entry name" value="Amidase signature (AS) domain"/>
    <property type="match status" value="1"/>
</dbReference>
<evidence type="ECO:0000313" key="4">
    <source>
        <dbReference type="Proteomes" id="UP001157353"/>
    </source>
</evidence>
<dbReference type="RefSeq" id="WP_284203008.1">
    <property type="nucleotide sequence ID" value="NZ_BSPQ01000002.1"/>
</dbReference>
<sequence length="613" mass="66413">MSEQQIIDQQSIEQRMTIGALQQAYRSGDLKVETFLTEKLQQAKLDDNNIWIETISESQLKKMLKQLSSKPIESLPLYGIPFAIKDNIDLSLLATTAGCEAYSYQPKQSAQVVQLLMEAGAIPLGKTNLDQFATGLVGVRSPWGAVKNSVNPEYISGGSSSGSAVAVAKGQVSFALGTDTAGSGRVPAALNNIVGLKATKGLLSCTGVVPACKSLDCVTLFANSVEELNQLLEISAQWDEKDCYSRPNSAVNGDEWYQPENRLSSLKIGVPKKGQLAFFGDSSAQKLFAKNVQCLKKAGAEVISIDFQPFLDAAKLLYEGPWVAERYAAIEEFFVKDPKQCLSVIETIVGGATDHSAVSTFKAMYRLQTFKVECDAILDELDCIVTPTVGTTYTIEQVEADPIQLNSNLGYYTNFMNLLDYAAIALPAGFLDSGLPFGITLFGKAFSDRLLLSAGAQLQQINDFPLGATGLPLMAQSAHENEIDIAVCGAHLAGFPLNHQLTERGGFLVKSCTTSKDYRLYALAGGPPFRPGLIRVEDKSDQGVAIELEVWRLPIDSLGCFLLGIPKPLGLGKLQLADNSWVTGFICEGYEIAEARDISKYGGWRNYMEKLGL</sequence>
<dbReference type="InterPro" id="IPR023631">
    <property type="entry name" value="Amidase_dom"/>
</dbReference>
<gene>
    <name evidence="3" type="ORF">GCM10007916_09500</name>
</gene>
<comment type="caution">
    <text evidence="3">The sequence shown here is derived from an EMBL/GenBank/DDBJ whole genome shotgun (WGS) entry which is preliminary data.</text>
</comment>
<dbReference type="SUPFAM" id="SSF75304">
    <property type="entry name" value="Amidase signature (AS) enzymes"/>
    <property type="match status" value="1"/>
</dbReference>
<dbReference type="EMBL" id="BSPQ01000002">
    <property type="protein sequence ID" value="GLS89883.1"/>
    <property type="molecule type" value="Genomic_DNA"/>
</dbReference>
<keyword evidence="3" id="KW-0378">Hydrolase</keyword>
<dbReference type="Pfam" id="PF21986">
    <property type="entry name" value="AH_C"/>
    <property type="match status" value="1"/>
</dbReference>
<feature type="domain" description="Allophanate hydrolase C-terminal" evidence="2">
    <location>
        <begin position="483"/>
        <end position="609"/>
    </location>
</feature>
<dbReference type="PANTHER" id="PTHR11895">
    <property type="entry name" value="TRANSAMIDASE"/>
    <property type="match status" value="1"/>
</dbReference>
<dbReference type="Gene3D" id="3.10.490.10">
    <property type="entry name" value="Gamma-glutamyl cyclotransferase-like"/>
    <property type="match status" value="1"/>
</dbReference>
<feature type="domain" description="Amidase" evidence="1">
    <location>
        <begin position="52"/>
        <end position="452"/>
    </location>
</feature>
<proteinExistence type="predicted"/>
<dbReference type="GO" id="GO:0016787">
    <property type="term" value="F:hydrolase activity"/>
    <property type="evidence" value="ECO:0007669"/>
    <property type="project" value="UniProtKB-KW"/>
</dbReference>
<dbReference type="InterPro" id="IPR053844">
    <property type="entry name" value="AH_C"/>
</dbReference>
<evidence type="ECO:0000313" key="3">
    <source>
        <dbReference type="EMBL" id="GLS89883.1"/>
    </source>
</evidence>
<organism evidence="3 4">
    <name type="scientific">Psychromonas marina</name>
    <dbReference type="NCBI Taxonomy" id="88364"/>
    <lineage>
        <taxon>Bacteria</taxon>
        <taxon>Pseudomonadati</taxon>
        <taxon>Pseudomonadota</taxon>
        <taxon>Gammaproteobacteria</taxon>
        <taxon>Alteromonadales</taxon>
        <taxon>Psychromonadaceae</taxon>
        <taxon>Psychromonas</taxon>
    </lineage>
</organism>